<evidence type="ECO:0000256" key="1">
    <source>
        <dbReference type="ARBA" id="ARBA00010815"/>
    </source>
</evidence>
<keyword evidence="3" id="KW-0808">Transferase</keyword>
<dbReference type="OrthoDB" id="8300214at2759"/>
<dbReference type="Gene3D" id="3.40.50.150">
    <property type="entry name" value="Vaccinia Virus protein VP39"/>
    <property type="match status" value="1"/>
</dbReference>
<keyword evidence="2" id="KW-0489">Methyltransferase</keyword>
<dbReference type="Proteomes" id="UP000198287">
    <property type="component" value="Unassembled WGS sequence"/>
</dbReference>
<dbReference type="CDD" id="cd02440">
    <property type="entry name" value="AdoMet_MTases"/>
    <property type="match status" value="1"/>
</dbReference>
<dbReference type="AlphaFoldDB" id="A0A226DVV9"/>
<dbReference type="PANTHER" id="PTHR43667">
    <property type="entry name" value="CYCLOPROPANE-FATTY-ACYL-PHOSPHOLIPID SYNTHASE"/>
    <property type="match status" value="1"/>
</dbReference>
<evidence type="ECO:0000256" key="4">
    <source>
        <dbReference type="ARBA" id="ARBA00022691"/>
    </source>
</evidence>
<dbReference type="Pfam" id="PF02353">
    <property type="entry name" value="CMAS"/>
    <property type="match status" value="1"/>
</dbReference>
<dbReference type="GO" id="GO:0032259">
    <property type="term" value="P:methylation"/>
    <property type="evidence" value="ECO:0007669"/>
    <property type="project" value="UniProtKB-KW"/>
</dbReference>
<reference evidence="6 7" key="1">
    <citation type="submission" date="2015-12" db="EMBL/GenBank/DDBJ databases">
        <title>The genome of Folsomia candida.</title>
        <authorList>
            <person name="Faddeeva A."/>
            <person name="Derks M.F."/>
            <person name="Anvar Y."/>
            <person name="Smit S."/>
            <person name="Van Straalen N."/>
            <person name="Roelofs D."/>
        </authorList>
    </citation>
    <scope>NUCLEOTIDE SEQUENCE [LARGE SCALE GENOMIC DNA]</scope>
    <source>
        <strain evidence="6 7">VU population</strain>
        <tissue evidence="6">Whole body</tissue>
    </source>
</reference>
<dbReference type="GO" id="GO:0008610">
    <property type="term" value="P:lipid biosynthetic process"/>
    <property type="evidence" value="ECO:0007669"/>
    <property type="project" value="InterPro"/>
</dbReference>
<keyword evidence="5" id="KW-0443">Lipid metabolism</keyword>
<dbReference type="PIRSF" id="PIRSF003085">
    <property type="entry name" value="CMAS"/>
    <property type="match status" value="1"/>
</dbReference>
<organism evidence="6 7">
    <name type="scientific">Folsomia candida</name>
    <name type="common">Springtail</name>
    <dbReference type="NCBI Taxonomy" id="158441"/>
    <lineage>
        <taxon>Eukaryota</taxon>
        <taxon>Metazoa</taxon>
        <taxon>Ecdysozoa</taxon>
        <taxon>Arthropoda</taxon>
        <taxon>Hexapoda</taxon>
        <taxon>Collembola</taxon>
        <taxon>Entomobryomorpha</taxon>
        <taxon>Isotomoidea</taxon>
        <taxon>Isotomidae</taxon>
        <taxon>Proisotominae</taxon>
        <taxon>Folsomia</taxon>
    </lineage>
</organism>
<evidence type="ECO:0000256" key="3">
    <source>
        <dbReference type="ARBA" id="ARBA00022679"/>
    </source>
</evidence>
<name>A0A226DVV9_FOLCA</name>
<dbReference type="OMA" id="TGCRELF"/>
<comment type="caution">
    <text evidence="6">The sequence shown here is derived from an EMBL/GenBank/DDBJ whole genome shotgun (WGS) entry which is preliminary data.</text>
</comment>
<dbReference type="GO" id="GO:0008168">
    <property type="term" value="F:methyltransferase activity"/>
    <property type="evidence" value="ECO:0007669"/>
    <property type="project" value="UniProtKB-KW"/>
</dbReference>
<dbReference type="STRING" id="158441.A0A226DVV9"/>
<evidence type="ECO:0000256" key="2">
    <source>
        <dbReference type="ARBA" id="ARBA00022603"/>
    </source>
</evidence>
<keyword evidence="7" id="KW-1185">Reference proteome</keyword>
<dbReference type="SUPFAM" id="SSF53335">
    <property type="entry name" value="S-adenosyl-L-methionine-dependent methyltransferases"/>
    <property type="match status" value="1"/>
</dbReference>
<dbReference type="InterPro" id="IPR050723">
    <property type="entry name" value="CFA/CMAS"/>
</dbReference>
<evidence type="ECO:0000313" key="7">
    <source>
        <dbReference type="Proteomes" id="UP000198287"/>
    </source>
</evidence>
<dbReference type="InterPro" id="IPR003333">
    <property type="entry name" value="CMAS"/>
</dbReference>
<evidence type="ECO:0000313" key="6">
    <source>
        <dbReference type="EMBL" id="OXA48346.1"/>
    </source>
</evidence>
<keyword evidence="4" id="KW-0949">S-adenosyl-L-methionine</keyword>
<dbReference type="InterPro" id="IPR029063">
    <property type="entry name" value="SAM-dependent_MTases_sf"/>
</dbReference>
<comment type="similarity">
    <text evidence="1">Belongs to the CFA/CMAS family.</text>
</comment>
<dbReference type="NCBIfam" id="NF008686">
    <property type="entry name" value="PRK11705.1"/>
    <property type="match status" value="1"/>
</dbReference>
<dbReference type="EMBL" id="LNIX01000012">
    <property type="protein sequence ID" value="OXA48346.1"/>
    <property type="molecule type" value="Genomic_DNA"/>
</dbReference>
<sequence length="402" mass="46265">MISNIVLGMLTCLTNWSGRLQLYLLNNFFRTRCKEFWTEYLNKVDIQVNGDRPWDIQIHHEDVYTRALDGLGMGETYMEGLWDCADLAGLFTRALSGKQSDILKLCQNPILRFKNFVECSLLNLQTKERAKDNVKAHYDLGNDLFEAMLDSSMTYSCAYWKTADNLEDAQFDKMELIAKKLNLLPGTTVLEIGCGWGGLARHLAKHYGVSVTGITVSKEQALYAEKLCTDLPVKIELLDYRDVVGTFDRIVSIACLEHIGSRNYDTFFDKVHKCLKDDGLFLLHSGGINHHGLPRAGPWISKYIFPGGQMPYYKEITNVIEKRFIIEDWQNIGFDYSKTLAAWYANFSKNWDKLRPKYGDKFERMWTYYLQMCNGLFQARLIQVWQIVLSKNGVKGGYYGGR</sequence>
<evidence type="ECO:0000256" key="5">
    <source>
        <dbReference type="ARBA" id="ARBA00023098"/>
    </source>
</evidence>
<dbReference type="PANTHER" id="PTHR43667:SF1">
    <property type="entry name" value="CYCLOPROPANE-FATTY-ACYL-PHOSPHOLIPID SYNTHASE"/>
    <property type="match status" value="1"/>
</dbReference>
<protein>
    <submittedName>
        <fullName evidence="6">Cyclopropane-fatty-acyl-phospholipid synthase</fullName>
    </submittedName>
</protein>
<proteinExistence type="inferred from homology"/>
<gene>
    <name evidence="6" type="ORF">Fcan01_17497</name>
</gene>
<accession>A0A226DVV9</accession>